<dbReference type="EMBL" id="JANVFS010000001">
    <property type="protein sequence ID" value="KAJ4496099.1"/>
    <property type="molecule type" value="Genomic_DNA"/>
</dbReference>
<dbReference type="SUPFAM" id="SSF52047">
    <property type="entry name" value="RNI-like"/>
    <property type="match status" value="1"/>
</dbReference>
<protein>
    <recommendedName>
        <fullName evidence="3">F-box domain-containing protein</fullName>
    </recommendedName>
</protein>
<dbReference type="AlphaFoldDB" id="A0A9W9B1T4"/>
<dbReference type="CDD" id="cd09917">
    <property type="entry name" value="F-box_SF"/>
    <property type="match status" value="1"/>
</dbReference>
<organism evidence="1 2">
    <name type="scientific">Lentinula lateritia</name>
    <dbReference type="NCBI Taxonomy" id="40482"/>
    <lineage>
        <taxon>Eukaryota</taxon>
        <taxon>Fungi</taxon>
        <taxon>Dikarya</taxon>
        <taxon>Basidiomycota</taxon>
        <taxon>Agaricomycotina</taxon>
        <taxon>Agaricomycetes</taxon>
        <taxon>Agaricomycetidae</taxon>
        <taxon>Agaricales</taxon>
        <taxon>Marasmiineae</taxon>
        <taxon>Omphalotaceae</taxon>
        <taxon>Lentinula</taxon>
    </lineage>
</organism>
<evidence type="ECO:0000313" key="1">
    <source>
        <dbReference type="EMBL" id="KAJ4496099.1"/>
    </source>
</evidence>
<dbReference type="Proteomes" id="UP001150238">
    <property type="component" value="Unassembled WGS sequence"/>
</dbReference>
<proteinExistence type="predicted"/>
<dbReference type="Gene3D" id="3.80.10.10">
    <property type="entry name" value="Ribonuclease Inhibitor"/>
    <property type="match status" value="1"/>
</dbReference>
<dbReference type="InterPro" id="IPR036047">
    <property type="entry name" value="F-box-like_dom_sf"/>
</dbReference>
<dbReference type="GO" id="GO:0019005">
    <property type="term" value="C:SCF ubiquitin ligase complex"/>
    <property type="evidence" value="ECO:0007669"/>
    <property type="project" value="TreeGrafter"/>
</dbReference>
<reference evidence="1" key="2">
    <citation type="journal article" date="2023" name="Proc. Natl. Acad. Sci. U.S.A.">
        <title>A global phylogenomic analysis of the shiitake genus Lentinula.</title>
        <authorList>
            <person name="Sierra-Patev S."/>
            <person name="Min B."/>
            <person name="Naranjo-Ortiz M."/>
            <person name="Looney B."/>
            <person name="Konkel Z."/>
            <person name="Slot J.C."/>
            <person name="Sakamoto Y."/>
            <person name="Steenwyk J.L."/>
            <person name="Rokas A."/>
            <person name="Carro J."/>
            <person name="Camarero S."/>
            <person name="Ferreira P."/>
            <person name="Molpeceres G."/>
            <person name="Ruiz-Duenas F.J."/>
            <person name="Serrano A."/>
            <person name="Henrissat B."/>
            <person name="Drula E."/>
            <person name="Hughes K.W."/>
            <person name="Mata J.L."/>
            <person name="Ishikawa N.K."/>
            <person name="Vargas-Isla R."/>
            <person name="Ushijima S."/>
            <person name="Smith C.A."/>
            <person name="Donoghue J."/>
            <person name="Ahrendt S."/>
            <person name="Andreopoulos W."/>
            <person name="He G."/>
            <person name="LaButti K."/>
            <person name="Lipzen A."/>
            <person name="Ng V."/>
            <person name="Riley R."/>
            <person name="Sandor L."/>
            <person name="Barry K."/>
            <person name="Martinez A.T."/>
            <person name="Xiao Y."/>
            <person name="Gibbons J.G."/>
            <person name="Terashima K."/>
            <person name="Grigoriev I.V."/>
            <person name="Hibbett D."/>
        </authorList>
    </citation>
    <scope>NUCLEOTIDE SEQUENCE</scope>
    <source>
        <strain evidence="1">Sp2 HRB7682 ss15</strain>
    </source>
</reference>
<dbReference type="InterPro" id="IPR032675">
    <property type="entry name" value="LRR_dom_sf"/>
</dbReference>
<name>A0A9W9B1T4_9AGAR</name>
<dbReference type="GO" id="GO:0031146">
    <property type="term" value="P:SCF-dependent proteasomal ubiquitin-dependent protein catabolic process"/>
    <property type="evidence" value="ECO:0007669"/>
    <property type="project" value="TreeGrafter"/>
</dbReference>
<comment type="caution">
    <text evidence="1">The sequence shown here is derived from an EMBL/GenBank/DDBJ whole genome shotgun (WGS) entry which is preliminary data.</text>
</comment>
<evidence type="ECO:0008006" key="3">
    <source>
        <dbReference type="Google" id="ProtNLM"/>
    </source>
</evidence>
<evidence type="ECO:0000313" key="2">
    <source>
        <dbReference type="Proteomes" id="UP001150238"/>
    </source>
</evidence>
<sequence length="456" mass="51073">MVTADNLNLDVLESIFFYLSGNDLSSVALVSRSFFAGVIPRLYRKIMFRLNHAKRYPRVMSPFNAILVHPSLATHTRHIEIRTIPTLKSQLHPVFLSQCTRALALCNNLQSFQCTVNAVPPLLPSLQGKERLQDLRIYANLTTLQSEKLAEIVNLTNLCLDFGSWNVLDVLPRWTPKFAKTLTSLCLYMANELNETVLDKVLQQLPELQALHIVGCGQVDHLVVLRLVSHTPRLESLSLSTTAMQESLAPISQPPPSLQHLKHLALDTRYSMMSSPAPQVLSSILNHIQSSAPALLSFIMRLPELKITVGNEFIEELVKLHGHTLRTLAFIDCGVSMESIAKITESCPNMERLELPIPVKDMYAFAKSLDKATNLQTIIDTNTHSAHGHGPNVSLVRDNVRHLMMHGAQLRKIVSGKRVWKNTLATSIDLSLERLPAYASGTHWFMPRDMSDFGMN</sequence>
<reference evidence="1" key="1">
    <citation type="submission" date="2022-08" db="EMBL/GenBank/DDBJ databases">
        <authorList>
            <consortium name="DOE Joint Genome Institute"/>
            <person name="Min B."/>
            <person name="Riley R."/>
            <person name="Sierra-Patev S."/>
            <person name="Naranjo-Ortiz M."/>
            <person name="Looney B."/>
            <person name="Konkel Z."/>
            <person name="Slot J.C."/>
            <person name="Sakamoto Y."/>
            <person name="Steenwyk J.L."/>
            <person name="Rokas A."/>
            <person name="Carro J."/>
            <person name="Camarero S."/>
            <person name="Ferreira P."/>
            <person name="Molpeceres G."/>
            <person name="Ruiz-Duenas F.J."/>
            <person name="Serrano A."/>
            <person name="Henrissat B."/>
            <person name="Drula E."/>
            <person name="Hughes K.W."/>
            <person name="Mata J.L."/>
            <person name="Ishikawa N.K."/>
            <person name="Vargas-Isla R."/>
            <person name="Ushijima S."/>
            <person name="Smith C.A."/>
            <person name="Ahrendt S."/>
            <person name="Andreopoulos W."/>
            <person name="He G."/>
            <person name="Labutti K."/>
            <person name="Lipzen A."/>
            <person name="Ng V."/>
            <person name="Sandor L."/>
            <person name="Barry K."/>
            <person name="Martinez A.T."/>
            <person name="Xiao Y."/>
            <person name="Gibbons J.G."/>
            <person name="Terashima K."/>
            <person name="Hibbett D.S."/>
            <person name="Grigoriev I.V."/>
        </authorList>
    </citation>
    <scope>NUCLEOTIDE SEQUENCE</scope>
    <source>
        <strain evidence="1">Sp2 HRB7682 ss15</strain>
    </source>
</reference>
<dbReference type="SUPFAM" id="SSF81383">
    <property type="entry name" value="F-box domain"/>
    <property type="match status" value="1"/>
</dbReference>
<dbReference type="PANTHER" id="PTHR13318">
    <property type="entry name" value="PARTNER OF PAIRED, ISOFORM B-RELATED"/>
    <property type="match status" value="1"/>
</dbReference>
<accession>A0A9W9B1T4</accession>
<gene>
    <name evidence="1" type="ORF">C8J55DRAFT_445328</name>
</gene>